<dbReference type="OrthoDB" id="6123at2759"/>
<keyword evidence="3" id="KW-1185">Reference proteome</keyword>
<dbReference type="GeneID" id="63841272"/>
<organism evidence="2 3">
    <name type="scientific">Cryphonectria parasitica (strain ATCC 38755 / EP155)</name>
    <dbReference type="NCBI Taxonomy" id="660469"/>
    <lineage>
        <taxon>Eukaryota</taxon>
        <taxon>Fungi</taxon>
        <taxon>Dikarya</taxon>
        <taxon>Ascomycota</taxon>
        <taxon>Pezizomycotina</taxon>
        <taxon>Sordariomycetes</taxon>
        <taxon>Sordariomycetidae</taxon>
        <taxon>Diaporthales</taxon>
        <taxon>Cryphonectriaceae</taxon>
        <taxon>Cryphonectria-Endothia species complex</taxon>
        <taxon>Cryphonectria</taxon>
    </lineage>
</organism>
<dbReference type="Pfam" id="PF13472">
    <property type="entry name" value="Lipase_GDSL_2"/>
    <property type="match status" value="1"/>
</dbReference>
<proteinExistence type="predicted"/>
<dbReference type="PANTHER" id="PTHR30383">
    <property type="entry name" value="THIOESTERASE 1/PROTEASE 1/LYSOPHOSPHOLIPASE L1"/>
    <property type="match status" value="1"/>
</dbReference>
<accession>A0A9P4Y5C1</accession>
<dbReference type="RefSeq" id="XP_040777784.1">
    <property type="nucleotide sequence ID" value="XM_040924143.1"/>
</dbReference>
<dbReference type="Gene3D" id="3.40.50.1110">
    <property type="entry name" value="SGNH hydrolase"/>
    <property type="match status" value="1"/>
</dbReference>
<protein>
    <submittedName>
        <fullName evidence="2">Family 3 carbohydrate esterase</fullName>
    </submittedName>
</protein>
<dbReference type="EMBL" id="MU032346">
    <property type="protein sequence ID" value="KAF3766823.1"/>
    <property type="molecule type" value="Genomic_DNA"/>
</dbReference>
<dbReference type="PANTHER" id="PTHR30383:SF31">
    <property type="entry name" value="SGNH HYDROLASE-TYPE ESTERASE DOMAIN-CONTAINING PROTEIN-RELATED"/>
    <property type="match status" value="1"/>
</dbReference>
<sequence length="287" mass="30854">MHPYNSREPPLINNSFPAITVPLVERAHHSSSSPPKPATPLYVNPPNTSLIANGTALRIMPLGASITYGYLSTDGNGYREDLLGLLRRGGNDNITYVGSRNNGTMIKNAVEGWPGYRIDQVMPKAAASVPKYLPNVVLLNVGTNDCVQNWNIDNTTKQSRLEPSLTANATIDVGDRLQALVEDVLEWSPGATVVMSTLIVNKVKSTNKRVGDANTQFRDVASSLRAAGRRVVLADMSTSAGGPNITTMADVTHPNDVGYALMANRWYVALQQASEEGLIVAPSEVDA</sequence>
<dbReference type="InterPro" id="IPR036514">
    <property type="entry name" value="SGNH_hydro_sf"/>
</dbReference>
<dbReference type="InterPro" id="IPR013830">
    <property type="entry name" value="SGNH_hydro"/>
</dbReference>
<dbReference type="GO" id="GO:0004622">
    <property type="term" value="F:phosphatidylcholine lysophospholipase activity"/>
    <property type="evidence" value="ECO:0007669"/>
    <property type="project" value="TreeGrafter"/>
</dbReference>
<name>A0A9P4Y5C1_CRYP1</name>
<dbReference type="SUPFAM" id="SSF52266">
    <property type="entry name" value="SGNH hydrolase"/>
    <property type="match status" value="1"/>
</dbReference>
<dbReference type="InterPro" id="IPR051532">
    <property type="entry name" value="Ester_Hydrolysis_Enzymes"/>
</dbReference>
<gene>
    <name evidence="2" type="ORF">M406DRAFT_40636</name>
</gene>
<dbReference type="AlphaFoldDB" id="A0A9P4Y5C1"/>
<reference evidence="2" key="1">
    <citation type="journal article" date="2020" name="Phytopathology">
        <title>Genome sequence of the chestnut blight fungus Cryphonectria parasitica EP155: A fundamental resource for an archetypical invasive plant pathogen.</title>
        <authorList>
            <person name="Crouch J.A."/>
            <person name="Dawe A."/>
            <person name="Aerts A."/>
            <person name="Barry K."/>
            <person name="Churchill A.C.L."/>
            <person name="Grimwood J."/>
            <person name="Hillman B."/>
            <person name="Milgroom M.G."/>
            <person name="Pangilinan J."/>
            <person name="Smith M."/>
            <person name="Salamov A."/>
            <person name="Schmutz J."/>
            <person name="Yadav J."/>
            <person name="Grigoriev I.V."/>
            <person name="Nuss D."/>
        </authorList>
    </citation>
    <scope>NUCLEOTIDE SEQUENCE</scope>
    <source>
        <strain evidence="2">EP155</strain>
    </source>
</reference>
<dbReference type="CDD" id="cd01833">
    <property type="entry name" value="XynB_like"/>
    <property type="match status" value="1"/>
</dbReference>
<feature type="domain" description="SGNH hydrolase-type esterase" evidence="1">
    <location>
        <begin position="62"/>
        <end position="261"/>
    </location>
</feature>
<evidence type="ECO:0000313" key="3">
    <source>
        <dbReference type="Proteomes" id="UP000803844"/>
    </source>
</evidence>
<dbReference type="Proteomes" id="UP000803844">
    <property type="component" value="Unassembled WGS sequence"/>
</dbReference>
<comment type="caution">
    <text evidence="2">The sequence shown here is derived from an EMBL/GenBank/DDBJ whole genome shotgun (WGS) entry which is preliminary data.</text>
</comment>
<evidence type="ECO:0000259" key="1">
    <source>
        <dbReference type="Pfam" id="PF13472"/>
    </source>
</evidence>
<evidence type="ECO:0000313" key="2">
    <source>
        <dbReference type="EMBL" id="KAF3766823.1"/>
    </source>
</evidence>